<dbReference type="Proteomes" id="UP000241462">
    <property type="component" value="Unassembled WGS sequence"/>
</dbReference>
<accession>A0A2T3AKN2</accession>
<name>A0A2T3AKN2_9PEZI</name>
<evidence type="ECO:0000313" key="2">
    <source>
        <dbReference type="Proteomes" id="UP000241462"/>
    </source>
</evidence>
<sequence length="118" mass="12746">MEGTPDGRTLGVSCPLQAPSSRRLLLLLLMPQAAHPLFAFCSHPGALTARNNAWALEYWQCLTRCQPPSLETPVKASLLSLSLSPVHPTPSPFSCFSTSINEVQPHPHASLELSSRSS</sequence>
<proteinExistence type="predicted"/>
<dbReference type="InParanoid" id="A0A2T3AKN2"/>
<reference evidence="1 2" key="1">
    <citation type="journal article" date="2018" name="Mycol. Prog.">
        <title>Coniella lustricola, a new species from submerged detritus.</title>
        <authorList>
            <person name="Raudabaugh D.B."/>
            <person name="Iturriaga T."/>
            <person name="Carver A."/>
            <person name="Mondo S."/>
            <person name="Pangilinan J."/>
            <person name="Lipzen A."/>
            <person name="He G."/>
            <person name="Amirebrahimi M."/>
            <person name="Grigoriev I.V."/>
            <person name="Miller A.N."/>
        </authorList>
    </citation>
    <scope>NUCLEOTIDE SEQUENCE [LARGE SCALE GENOMIC DNA]</scope>
    <source>
        <strain evidence="1 2">B22-T-1</strain>
    </source>
</reference>
<gene>
    <name evidence="1" type="ORF">BD289DRAFT_255343</name>
</gene>
<dbReference type="EMBL" id="KZ678378">
    <property type="protein sequence ID" value="PSS02244.1"/>
    <property type="molecule type" value="Genomic_DNA"/>
</dbReference>
<dbReference type="AlphaFoldDB" id="A0A2T3AKN2"/>
<protein>
    <submittedName>
        <fullName evidence="1">Uncharacterized protein</fullName>
    </submittedName>
</protein>
<keyword evidence="2" id="KW-1185">Reference proteome</keyword>
<organism evidence="1 2">
    <name type="scientific">Coniella lustricola</name>
    <dbReference type="NCBI Taxonomy" id="2025994"/>
    <lineage>
        <taxon>Eukaryota</taxon>
        <taxon>Fungi</taxon>
        <taxon>Dikarya</taxon>
        <taxon>Ascomycota</taxon>
        <taxon>Pezizomycotina</taxon>
        <taxon>Sordariomycetes</taxon>
        <taxon>Sordariomycetidae</taxon>
        <taxon>Diaporthales</taxon>
        <taxon>Schizoparmaceae</taxon>
        <taxon>Coniella</taxon>
    </lineage>
</organism>
<evidence type="ECO:0000313" key="1">
    <source>
        <dbReference type="EMBL" id="PSS02244.1"/>
    </source>
</evidence>